<reference evidence="1 2" key="1">
    <citation type="journal article" date="2016" name="Sci. Rep.">
        <title>The Dendrobium catenatum Lindl. genome sequence provides insights into polysaccharide synthase, floral development and adaptive evolution.</title>
        <authorList>
            <person name="Zhang G.Q."/>
            <person name="Xu Q."/>
            <person name="Bian C."/>
            <person name="Tsai W.C."/>
            <person name="Yeh C.M."/>
            <person name="Liu K.W."/>
            <person name="Yoshida K."/>
            <person name="Zhang L.S."/>
            <person name="Chang S.B."/>
            <person name="Chen F."/>
            <person name="Shi Y."/>
            <person name="Su Y.Y."/>
            <person name="Zhang Y.Q."/>
            <person name="Chen L.J."/>
            <person name="Yin Y."/>
            <person name="Lin M."/>
            <person name="Huang H."/>
            <person name="Deng H."/>
            <person name="Wang Z.W."/>
            <person name="Zhu S.L."/>
            <person name="Zhao X."/>
            <person name="Deng C."/>
            <person name="Niu S.C."/>
            <person name="Huang J."/>
            <person name="Wang M."/>
            <person name="Liu G.H."/>
            <person name="Yang H.J."/>
            <person name="Xiao X.J."/>
            <person name="Hsiao Y.Y."/>
            <person name="Wu W.L."/>
            <person name="Chen Y.Y."/>
            <person name="Mitsuda N."/>
            <person name="Ohme-Takagi M."/>
            <person name="Luo Y.B."/>
            <person name="Van de Peer Y."/>
            <person name="Liu Z.J."/>
        </authorList>
    </citation>
    <scope>NUCLEOTIDE SEQUENCE [LARGE SCALE GENOMIC DNA]</scope>
    <source>
        <tissue evidence="1">The whole plant</tissue>
    </source>
</reference>
<sequence>MSDERCTIKGFNISRPFNRSLFDPDLTPIYELCHSRKTINRALILHKRRREEKKEENQLLLDHRQSSFRRLNMSEFCQIFGRRWNSSKLYNFVSI</sequence>
<dbReference type="Proteomes" id="UP000233837">
    <property type="component" value="Unassembled WGS sequence"/>
</dbReference>
<evidence type="ECO:0000313" key="1">
    <source>
        <dbReference type="EMBL" id="PKU75306.1"/>
    </source>
</evidence>
<accession>A0A2I0WI16</accession>
<name>A0A2I0WI16_9ASPA</name>
<reference evidence="1 2" key="2">
    <citation type="journal article" date="2017" name="Nature">
        <title>The Apostasia genome and the evolution of orchids.</title>
        <authorList>
            <person name="Zhang G.Q."/>
            <person name="Liu K.W."/>
            <person name="Li Z."/>
            <person name="Lohaus R."/>
            <person name="Hsiao Y.Y."/>
            <person name="Niu S.C."/>
            <person name="Wang J.Y."/>
            <person name="Lin Y.C."/>
            <person name="Xu Q."/>
            <person name="Chen L.J."/>
            <person name="Yoshida K."/>
            <person name="Fujiwara S."/>
            <person name="Wang Z.W."/>
            <person name="Zhang Y.Q."/>
            <person name="Mitsuda N."/>
            <person name="Wang M."/>
            <person name="Liu G.H."/>
            <person name="Pecoraro L."/>
            <person name="Huang H.X."/>
            <person name="Xiao X.J."/>
            <person name="Lin M."/>
            <person name="Wu X.Y."/>
            <person name="Wu W.L."/>
            <person name="Chen Y.Y."/>
            <person name="Chang S.B."/>
            <person name="Sakamoto S."/>
            <person name="Ohme-Takagi M."/>
            <person name="Yagi M."/>
            <person name="Zeng S.J."/>
            <person name="Shen C.Y."/>
            <person name="Yeh C.M."/>
            <person name="Luo Y.B."/>
            <person name="Tsai W.C."/>
            <person name="Van de Peer Y."/>
            <person name="Liu Z.J."/>
        </authorList>
    </citation>
    <scope>NUCLEOTIDE SEQUENCE [LARGE SCALE GENOMIC DNA]</scope>
    <source>
        <tissue evidence="1">The whole plant</tissue>
    </source>
</reference>
<protein>
    <submittedName>
        <fullName evidence="1">Uncharacterized protein</fullName>
    </submittedName>
</protein>
<organism evidence="1 2">
    <name type="scientific">Dendrobium catenatum</name>
    <dbReference type="NCBI Taxonomy" id="906689"/>
    <lineage>
        <taxon>Eukaryota</taxon>
        <taxon>Viridiplantae</taxon>
        <taxon>Streptophyta</taxon>
        <taxon>Embryophyta</taxon>
        <taxon>Tracheophyta</taxon>
        <taxon>Spermatophyta</taxon>
        <taxon>Magnoliopsida</taxon>
        <taxon>Liliopsida</taxon>
        <taxon>Asparagales</taxon>
        <taxon>Orchidaceae</taxon>
        <taxon>Epidendroideae</taxon>
        <taxon>Malaxideae</taxon>
        <taxon>Dendrobiinae</taxon>
        <taxon>Dendrobium</taxon>
    </lineage>
</organism>
<dbReference type="EMBL" id="KZ502619">
    <property type="protein sequence ID" value="PKU75306.1"/>
    <property type="molecule type" value="Genomic_DNA"/>
</dbReference>
<dbReference type="AlphaFoldDB" id="A0A2I0WI16"/>
<proteinExistence type="predicted"/>
<keyword evidence="2" id="KW-1185">Reference proteome</keyword>
<evidence type="ECO:0000313" key="2">
    <source>
        <dbReference type="Proteomes" id="UP000233837"/>
    </source>
</evidence>
<gene>
    <name evidence="1" type="ORF">MA16_Dca022109</name>
</gene>